<dbReference type="Pfam" id="PF22178">
    <property type="entry name" value="Gp5_trimer_C"/>
    <property type="match status" value="1"/>
</dbReference>
<dbReference type="InterPro" id="IPR006531">
    <property type="entry name" value="Gp5/Vgr_OB"/>
</dbReference>
<dbReference type="InterPro" id="IPR037026">
    <property type="entry name" value="Vgr_OB-fold_dom_sf"/>
</dbReference>
<dbReference type="Pfam" id="PF01471">
    <property type="entry name" value="PG_binding_1"/>
    <property type="match status" value="1"/>
</dbReference>
<feature type="region of interest" description="Disordered" evidence="2">
    <location>
        <begin position="682"/>
        <end position="723"/>
    </location>
</feature>
<name>A0AAE5GNH1_9VIBR</name>
<dbReference type="InterPro" id="IPR050708">
    <property type="entry name" value="T6SS_VgrG/RHS"/>
</dbReference>
<dbReference type="NCBIfam" id="TIGR03361">
    <property type="entry name" value="VI_Rhs_Vgr"/>
    <property type="match status" value="1"/>
</dbReference>
<dbReference type="RefSeq" id="WP_171320700.1">
    <property type="nucleotide sequence ID" value="NZ_VTXO01000001.1"/>
</dbReference>
<dbReference type="Gene3D" id="3.55.50.10">
    <property type="entry name" value="Baseplate protein-like domains"/>
    <property type="match status" value="1"/>
</dbReference>
<dbReference type="Pfam" id="PF05954">
    <property type="entry name" value="Phage_GPD"/>
    <property type="match status" value="1"/>
</dbReference>
<evidence type="ECO:0000256" key="2">
    <source>
        <dbReference type="SAM" id="MobiDB-lite"/>
    </source>
</evidence>
<dbReference type="NCBIfam" id="TIGR01646">
    <property type="entry name" value="vgr_GE"/>
    <property type="match status" value="1"/>
</dbReference>
<dbReference type="InterPro" id="IPR006533">
    <property type="entry name" value="T6SS_Vgr_RhsGE"/>
</dbReference>
<evidence type="ECO:0000259" key="5">
    <source>
        <dbReference type="Pfam" id="PF22178"/>
    </source>
</evidence>
<feature type="domain" description="Gp5/Type VI secretion system Vgr C-terminal trimerisation" evidence="5">
    <location>
        <begin position="477"/>
        <end position="572"/>
    </location>
</feature>
<dbReference type="EMBL" id="VTXO01000001">
    <property type="protein sequence ID" value="NOI80034.1"/>
    <property type="molecule type" value="Genomic_DNA"/>
</dbReference>
<feature type="domain" description="Gp5/Type VI secretion system Vgr protein OB-fold" evidence="4">
    <location>
        <begin position="393"/>
        <end position="459"/>
    </location>
</feature>
<dbReference type="InterPro" id="IPR036365">
    <property type="entry name" value="PGBD-like_sf"/>
</dbReference>
<feature type="compositionally biased region" description="Low complexity" evidence="2">
    <location>
        <begin position="687"/>
        <end position="711"/>
    </location>
</feature>
<dbReference type="Pfam" id="PF04717">
    <property type="entry name" value="Phage_base_V"/>
    <property type="match status" value="1"/>
</dbReference>
<evidence type="ECO:0000259" key="3">
    <source>
        <dbReference type="Pfam" id="PF01471"/>
    </source>
</evidence>
<dbReference type="SUPFAM" id="SSF69255">
    <property type="entry name" value="gp5 N-terminal domain-like"/>
    <property type="match status" value="1"/>
</dbReference>
<proteinExistence type="inferred from homology"/>
<dbReference type="SUPFAM" id="SSF69279">
    <property type="entry name" value="Phage tail proteins"/>
    <property type="match status" value="2"/>
</dbReference>
<dbReference type="PANTHER" id="PTHR32305:SF11">
    <property type="entry name" value="TYPE VI SECRETION SYSTEM SPIKE PROTEIN VGRG3"/>
    <property type="match status" value="1"/>
</dbReference>
<sequence length="1011" mass="112404">MTTLNFTLTVEGLESNTFVVREFKGQESISQLKHDQATLCNGYKFDIQLASRSARVSAEDVVDKSVELNIYRNQERIQTISGIVRSFSKGDTGHHHTFYTLTLVPALERLSLRHNSRIFQLKTVPEIISILLKEMDIEDYAFSLQREYVQREFCVQYRETDLDFLHRLAAEEGLIYSFSFEKNKHTVIFSDASANLSSLPSRIPYNTLSGGQADTCYVSAFNAVTTSQPSQSALKDYSFKQPAYDFQQDASGTDLDYQRQDYEHFDAPGRFKSDQTGNSINQVRLEYLRRDSHVAIGNSDVPYLQAGIKFSLDEHLDKELNREWLVVSVQHQGTQPQALEEEAGAGATTYSNKFKVIPSQYNWQPEPSLKPLISGPMIALVVGPEGEEIYCDEFGRVKIQFPWDRYSQGDEHSSCWVRVSQGWAGSQYGIMAIPRIGHEVIVELLNGDPDQPIITGRAYHATNTPPYSLPEHKTKTVLRSETHQGEGYNELSFEDQSQNEQIFIHAQKDWDSEINNDHTEHVKHDQHVVIENDEFERVQNNTNQTVEGESRSQVTQDKTLIVEGSLHVKTGSVWVNDSGSEVHVKAGNKVVIEAGSEITLKAAGSFLKVDPAGVHLVGAGVNLNSGGSAGSGSGYSGQVAELPNTLSNNIAVGELGKNNVKASQQSASSNVINEFNAPDEVVYETQSSSPSNSTSATAPSSSTSKSSGEAESQTDDDKALRLKSPLLKQSLTLDKLANRESHAYKSGSSGGEVEYIQQALIKLGFDLGNAGADGDFGPTTKRQVELFQKEYKATNKTHLAYEVGSVDGIVGQGTILGFDEALVEGWQYQKSVESVLVTYKDSLPANKRVVSQKSIEIIKLAFSKAGAKHAVITSTLRTPEEQAKIMYRNAKQDLASQFRLYGQVGDMVLTVYKENRNAKNVVELMRTEIENLLDKGKKVSKHCTTFEEYKKVNIIDLGVNSMLNVNGHKKSLISKISSQFRTMEKEGILKFIDETNKSNKCWHIEVNIEEL</sequence>
<protein>
    <submittedName>
        <fullName evidence="6">Type VI secretion system tip protein VgrG</fullName>
    </submittedName>
</protein>
<dbReference type="SUPFAM" id="SSF69349">
    <property type="entry name" value="Phage fibre proteins"/>
    <property type="match status" value="1"/>
</dbReference>
<dbReference type="InterPro" id="IPR036366">
    <property type="entry name" value="PGBDSf"/>
</dbReference>
<evidence type="ECO:0000256" key="1">
    <source>
        <dbReference type="ARBA" id="ARBA00005558"/>
    </source>
</evidence>
<reference evidence="6 7" key="1">
    <citation type="submission" date="2019-08" db="EMBL/GenBank/DDBJ databases">
        <title>Draft genome sequencing and comparative genomics of hatchery-associated Vibrios.</title>
        <authorList>
            <person name="Kehlet-Delgado H."/>
            <person name="Mueller R.S."/>
        </authorList>
    </citation>
    <scope>NUCLEOTIDE SEQUENCE [LARGE SCALE GENOMIC DNA]</scope>
    <source>
        <strain evidence="6 7">01-65-5-1</strain>
    </source>
</reference>
<dbReference type="Gene3D" id="4.10.220.110">
    <property type="match status" value="1"/>
</dbReference>
<accession>A0AAE5GNH1</accession>
<dbReference type="SUPFAM" id="SSF47090">
    <property type="entry name" value="PGBD-like"/>
    <property type="match status" value="1"/>
</dbReference>
<dbReference type="Proteomes" id="UP000572722">
    <property type="component" value="Unassembled WGS sequence"/>
</dbReference>
<dbReference type="PANTHER" id="PTHR32305">
    <property type="match status" value="1"/>
</dbReference>
<evidence type="ECO:0000313" key="6">
    <source>
        <dbReference type="EMBL" id="NOI80034.1"/>
    </source>
</evidence>
<organism evidence="6 7">
    <name type="scientific">Vibrio tubiashii</name>
    <dbReference type="NCBI Taxonomy" id="29498"/>
    <lineage>
        <taxon>Bacteria</taxon>
        <taxon>Pseudomonadati</taxon>
        <taxon>Pseudomonadota</taxon>
        <taxon>Gammaproteobacteria</taxon>
        <taxon>Vibrionales</taxon>
        <taxon>Vibrionaceae</taxon>
        <taxon>Vibrio</taxon>
        <taxon>Vibrio oreintalis group</taxon>
    </lineage>
</organism>
<dbReference type="InterPro" id="IPR002477">
    <property type="entry name" value="Peptidoglycan-bd-like"/>
</dbReference>
<comment type="caution">
    <text evidence="6">The sequence shown here is derived from an EMBL/GenBank/DDBJ whole genome shotgun (WGS) entry which is preliminary data.</text>
</comment>
<dbReference type="AlphaFoldDB" id="A0AAE5GNH1"/>
<dbReference type="Gene3D" id="1.10.101.10">
    <property type="entry name" value="PGBD-like superfamily/PGBD"/>
    <property type="match status" value="1"/>
</dbReference>
<feature type="domain" description="Peptidoglycan binding-like" evidence="3">
    <location>
        <begin position="749"/>
        <end position="791"/>
    </location>
</feature>
<dbReference type="Gene3D" id="2.30.110.50">
    <property type="match status" value="1"/>
</dbReference>
<dbReference type="InterPro" id="IPR054030">
    <property type="entry name" value="Gp5_Vgr_C"/>
</dbReference>
<evidence type="ECO:0000259" key="4">
    <source>
        <dbReference type="Pfam" id="PF04717"/>
    </source>
</evidence>
<dbReference type="InterPro" id="IPR017847">
    <property type="entry name" value="T6SS_RhsGE_Vgr_subset"/>
</dbReference>
<dbReference type="Gene3D" id="2.40.50.230">
    <property type="entry name" value="Gp5 N-terminal domain"/>
    <property type="match status" value="1"/>
</dbReference>
<evidence type="ECO:0000313" key="7">
    <source>
        <dbReference type="Proteomes" id="UP000572722"/>
    </source>
</evidence>
<gene>
    <name evidence="6" type="primary">tssI</name>
    <name evidence="6" type="ORF">F0237_05085</name>
</gene>
<comment type="similarity">
    <text evidence="1">Belongs to the VgrG protein family.</text>
</comment>